<dbReference type="Proteomes" id="UP001642464">
    <property type="component" value="Unassembled WGS sequence"/>
</dbReference>
<organism evidence="8 9">
    <name type="scientific">Durusdinium trenchii</name>
    <dbReference type="NCBI Taxonomy" id="1381693"/>
    <lineage>
        <taxon>Eukaryota</taxon>
        <taxon>Sar</taxon>
        <taxon>Alveolata</taxon>
        <taxon>Dinophyceae</taxon>
        <taxon>Suessiales</taxon>
        <taxon>Symbiodiniaceae</taxon>
        <taxon>Durusdinium</taxon>
    </lineage>
</organism>
<keyword evidence="2 5" id="KW-0812">Transmembrane</keyword>
<comment type="subcellular location">
    <subcellularLocation>
        <location evidence="1">Membrane</location>
        <topology evidence="1">Multi-pass membrane protein</topology>
    </subcellularLocation>
</comment>
<dbReference type="Pfam" id="PF01490">
    <property type="entry name" value="Aa_trans"/>
    <property type="match status" value="1"/>
</dbReference>
<evidence type="ECO:0000256" key="3">
    <source>
        <dbReference type="ARBA" id="ARBA00022989"/>
    </source>
</evidence>
<evidence type="ECO:0000313" key="9">
    <source>
        <dbReference type="Proteomes" id="UP001642464"/>
    </source>
</evidence>
<feature type="transmembrane region" description="Helical" evidence="5">
    <location>
        <begin position="189"/>
        <end position="214"/>
    </location>
</feature>
<gene>
    <name evidence="7" type="ORF">SCF082_LOCUS40158</name>
    <name evidence="8" type="ORF">SCF082_LOCUS40202</name>
</gene>
<proteinExistence type="predicted"/>
<protein>
    <submittedName>
        <fullName evidence="8">Aa_trans domain-containing protein</fullName>
    </submittedName>
</protein>
<dbReference type="PANTHER" id="PTHR22950">
    <property type="entry name" value="AMINO ACID TRANSPORTER"/>
    <property type="match status" value="1"/>
</dbReference>
<evidence type="ECO:0000256" key="5">
    <source>
        <dbReference type="SAM" id="Phobius"/>
    </source>
</evidence>
<evidence type="ECO:0000313" key="8">
    <source>
        <dbReference type="EMBL" id="CAK9084776.1"/>
    </source>
</evidence>
<feature type="transmembrane region" description="Helical" evidence="5">
    <location>
        <begin position="160"/>
        <end position="182"/>
    </location>
</feature>
<keyword evidence="9" id="KW-1185">Reference proteome</keyword>
<dbReference type="InterPro" id="IPR013057">
    <property type="entry name" value="AA_transpt_TM"/>
</dbReference>
<evidence type="ECO:0000256" key="1">
    <source>
        <dbReference type="ARBA" id="ARBA00004141"/>
    </source>
</evidence>
<feature type="transmembrane region" description="Helical" evidence="5">
    <location>
        <begin position="315"/>
        <end position="337"/>
    </location>
</feature>
<evidence type="ECO:0000256" key="2">
    <source>
        <dbReference type="ARBA" id="ARBA00022692"/>
    </source>
</evidence>
<feature type="transmembrane region" description="Helical" evidence="5">
    <location>
        <begin position="122"/>
        <end position="140"/>
    </location>
</feature>
<evidence type="ECO:0000313" key="7">
    <source>
        <dbReference type="EMBL" id="CAK9084685.1"/>
    </source>
</evidence>
<feature type="domain" description="Amino acid transporter transmembrane" evidence="6">
    <location>
        <begin position="45"/>
        <end position="343"/>
    </location>
</feature>
<sequence length="376" mass="41196">MPRMEPLEVQESEDVMARKRKSRQSSIFQSASLATVTPQKGGGLSVKQACMVSVNSGLGSSMAFFGWYPSQAGILGFILVTAVALVTAILEQQALLRASIERDANNFEDLCQPLPAWARKTTVYGGLVYLWSCGAYYCYFVEAFLHDQVCPRLGSPQDAWSAWLLCSNPYFTAVPVFIMVFLESYPAELSGFVSLVINYTNMITKVVVGFTALIKGLSTWADLTEPETYEVWNVGGFLTVFSMLMGSFANTGIMPQIATDVDHSVRDRAMVLCPIIAVSAQAPFGVTMGLCGYAGLGQSVQLDNFAVYAEKHNDFKTTILQFGIALLCFLSMPLLFLPVKSQIWGFFSPEGSIQMAAQRYHGLDLLRLLRSCGDGV</sequence>
<keyword evidence="4 5" id="KW-0472">Membrane</keyword>
<comment type="caution">
    <text evidence="8">The sequence shown here is derived from an EMBL/GenBank/DDBJ whole genome shotgun (WGS) entry which is preliminary data.</text>
</comment>
<name>A0ABP0QCN4_9DINO</name>
<evidence type="ECO:0000259" key="6">
    <source>
        <dbReference type="Pfam" id="PF01490"/>
    </source>
</evidence>
<dbReference type="EMBL" id="CAXAMM010039207">
    <property type="protein sequence ID" value="CAK9084685.1"/>
    <property type="molecule type" value="Genomic_DNA"/>
</dbReference>
<feature type="transmembrane region" description="Helical" evidence="5">
    <location>
        <begin position="72"/>
        <end position="90"/>
    </location>
</feature>
<dbReference type="EMBL" id="CAXAMM010039218">
    <property type="protein sequence ID" value="CAK9084776.1"/>
    <property type="molecule type" value="Genomic_DNA"/>
</dbReference>
<accession>A0ABP0QCN4</accession>
<evidence type="ECO:0000256" key="4">
    <source>
        <dbReference type="ARBA" id="ARBA00023136"/>
    </source>
</evidence>
<reference evidence="8 9" key="1">
    <citation type="submission" date="2024-02" db="EMBL/GenBank/DDBJ databases">
        <authorList>
            <person name="Chen Y."/>
            <person name="Shah S."/>
            <person name="Dougan E. K."/>
            <person name="Thang M."/>
            <person name="Chan C."/>
        </authorList>
    </citation>
    <scope>NUCLEOTIDE SEQUENCE [LARGE SCALE GENOMIC DNA]</scope>
</reference>
<keyword evidence="3 5" id="KW-1133">Transmembrane helix</keyword>
<feature type="transmembrane region" description="Helical" evidence="5">
    <location>
        <begin position="234"/>
        <end position="257"/>
    </location>
</feature>
<feature type="transmembrane region" description="Helical" evidence="5">
    <location>
        <begin position="269"/>
        <end position="295"/>
    </location>
</feature>